<dbReference type="EMBL" id="MZGX01000009">
    <property type="protein sequence ID" value="OPX44454.1"/>
    <property type="molecule type" value="Genomic_DNA"/>
</dbReference>
<keyword evidence="1" id="KW-1133">Transmembrane helix</keyword>
<gene>
    <name evidence="2" type="primary">ybaN</name>
    <name evidence="2" type="ORF">CLHUN_17530</name>
</gene>
<dbReference type="InterPro" id="IPR007401">
    <property type="entry name" value="DUF454"/>
</dbReference>
<keyword evidence="3" id="KW-1185">Reference proteome</keyword>
<sequence>MATNGIKKYILLGIGSIALALGMIGVVVPLLPTTPFLLLASFCYIRSSDRLHRWLMNHRLFGRLLYNYTTHRAVKRNVKITALVSLWLSLAISMYVAGSMHLIIFLVLVGIGVSIHLLKLKTLR</sequence>
<keyword evidence="1" id="KW-0812">Transmembrane</keyword>
<protein>
    <submittedName>
        <fullName evidence="2">Inner membrane protein YbaN</fullName>
    </submittedName>
</protein>
<proteinExistence type="predicted"/>
<dbReference type="Proteomes" id="UP000191554">
    <property type="component" value="Unassembled WGS sequence"/>
</dbReference>
<organism evidence="2 3">
    <name type="scientific">Ruminiclostridium hungatei</name>
    <name type="common">Clostridium hungatei</name>
    <dbReference type="NCBI Taxonomy" id="48256"/>
    <lineage>
        <taxon>Bacteria</taxon>
        <taxon>Bacillati</taxon>
        <taxon>Bacillota</taxon>
        <taxon>Clostridia</taxon>
        <taxon>Eubacteriales</taxon>
        <taxon>Oscillospiraceae</taxon>
        <taxon>Ruminiclostridium</taxon>
    </lineage>
</organism>
<dbReference type="GO" id="GO:0005886">
    <property type="term" value="C:plasma membrane"/>
    <property type="evidence" value="ECO:0007669"/>
    <property type="project" value="TreeGrafter"/>
</dbReference>
<evidence type="ECO:0000313" key="2">
    <source>
        <dbReference type="EMBL" id="OPX44454.1"/>
    </source>
</evidence>
<accession>A0A1V4SKW2</accession>
<evidence type="ECO:0000313" key="3">
    <source>
        <dbReference type="Proteomes" id="UP000191554"/>
    </source>
</evidence>
<dbReference type="Pfam" id="PF04304">
    <property type="entry name" value="DUF454"/>
    <property type="match status" value="1"/>
</dbReference>
<dbReference type="PANTHER" id="PTHR35813:SF1">
    <property type="entry name" value="INNER MEMBRANE PROTEIN YBAN"/>
    <property type="match status" value="1"/>
</dbReference>
<name>A0A1V4SKW2_RUMHU</name>
<feature type="transmembrane region" description="Helical" evidence="1">
    <location>
        <begin position="102"/>
        <end position="120"/>
    </location>
</feature>
<dbReference type="AlphaFoldDB" id="A0A1V4SKW2"/>
<dbReference type="STRING" id="48256.CLHUN_17530"/>
<dbReference type="OrthoDB" id="5690292at2"/>
<dbReference type="RefSeq" id="WP_080064196.1">
    <property type="nucleotide sequence ID" value="NZ_MZGX01000009.1"/>
</dbReference>
<comment type="caution">
    <text evidence="2">The sequence shown here is derived from an EMBL/GenBank/DDBJ whole genome shotgun (WGS) entry which is preliminary data.</text>
</comment>
<keyword evidence="1" id="KW-0472">Membrane</keyword>
<dbReference type="PANTHER" id="PTHR35813">
    <property type="entry name" value="INNER MEMBRANE PROTEIN YBAN"/>
    <property type="match status" value="1"/>
</dbReference>
<evidence type="ECO:0000256" key="1">
    <source>
        <dbReference type="SAM" id="Phobius"/>
    </source>
</evidence>
<feature type="transmembrane region" description="Helical" evidence="1">
    <location>
        <begin position="9"/>
        <end position="30"/>
    </location>
</feature>
<reference evidence="2 3" key="1">
    <citation type="submission" date="2017-03" db="EMBL/GenBank/DDBJ databases">
        <title>Genome sequence of Clostridium hungatei DSM 14427.</title>
        <authorList>
            <person name="Poehlein A."/>
            <person name="Daniel R."/>
        </authorList>
    </citation>
    <scope>NUCLEOTIDE SEQUENCE [LARGE SCALE GENOMIC DNA]</scope>
    <source>
        <strain evidence="2 3">DSM 14427</strain>
    </source>
</reference>
<dbReference type="PIRSF" id="PIRSF016789">
    <property type="entry name" value="DUF454"/>
    <property type="match status" value="1"/>
</dbReference>